<dbReference type="InterPro" id="IPR003128">
    <property type="entry name" value="Villin_headpiece"/>
</dbReference>
<feature type="region of interest" description="Disordered" evidence="1">
    <location>
        <begin position="131"/>
        <end position="177"/>
    </location>
</feature>
<feature type="region of interest" description="Disordered" evidence="1">
    <location>
        <begin position="1"/>
        <end position="101"/>
    </location>
</feature>
<evidence type="ECO:0000256" key="1">
    <source>
        <dbReference type="SAM" id="MobiDB-lite"/>
    </source>
</evidence>
<dbReference type="SMART" id="SM00153">
    <property type="entry name" value="VHP"/>
    <property type="match status" value="1"/>
</dbReference>
<feature type="region of interest" description="Disordered" evidence="1">
    <location>
        <begin position="270"/>
        <end position="315"/>
    </location>
</feature>
<feature type="compositionally biased region" description="Low complexity" evidence="1">
    <location>
        <begin position="46"/>
        <end position="74"/>
    </location>
</feature>
<proteinExistence type="predicted"/>
<feature type="region of interest" description="Disordered" evidence="1">
    <location>
        <begin position="330"/>
        <end position="363"/>
    </location>
</feature>
<dbReference type="Pfam" id="PF02209">
    <property type="entry name" value="VHP"/>
    <property type="match status" value="1"/>
</dbReference>
<dbReference type="GO" id="GO:0003779">
    <property type="term" value="F:actin binding"/>
    <property type="evidence" value="ECO:0007669"/>
    <property type="project" value="InterPro"/>
</dbReference>
<dbReference type="PROSITE" id="PS51089">
    <property type="entry name" value="HP"/>
    <property type="match status" value="1"/>
</dbReference>
<evidence type="ECO:0000313" key="4">
    <source>
        <dbReference type="Proteomes" id="UP000256970"/>
    </source>
</evidence>
<evidence type="ECO:0000313" key="3">
    <source>
        <dbReference type="EMBL" id="SZX70281.1"/>
    </source>
</evidence>
<dbReference type="Proteomes" id="UP000256970">
    <property type="component" value="Unassembled WGS sequence"/>
</dbReference>
<gene>
    <name evidence="3" type="ORF">BQ4739_LOCUS10507</name>
</gene>
<dbReference type="SUPFAM" id="SSF47050">
    <property type="entry name" value="VHP, Villin headpiece domain"/>
    <property type="match status" value="1"/>
</dbReference>
<accession>A0A383VYJ2</accession>
<feature type="compositionally biased region" description="Low complexity" evidence="1">
    <location>
        <begin position="136"/>
        <end position="149"/>
    </location>
</feature>
<dbReference type="InterPro" id="IPR036886">
    <property type="entry name" value="Villin_headpiece_dom_sf"/>
</dbReference>
<feature type="compositionally biased region" description="Low complexity" evidence="1">
    <location>
        <begin position="197"/>
        <end position="217"/>
    </location>
</feature>
<dbReference type="AlphaFoldDB" id="A0A383VYJ2"/>
<name>A0A383VYJ2_TETOB</name>
<feature type="compositionally biased region" description="Low complexity" evidence="1">
    <location>
        <begin position="1"/>
        <end position="18"/>
    </location>
</feature>
<feature type="region of interest" description="Disordered" evidence="1">
    <location>
        <begin position="189"/>
        <end position="217"/>
    </location>
</feature>
<feature type="compositionally biased region" description="Low complexity" evidence="1">
    <location>
        <begin position="158"/>
        <end position="168"/>
    </location>
</feature>
<sequence length="448" mass="45002">MEAAVEATTATAAPQASEQINVIKPDDVGVPGMEAAAPEEPKQEVESAAAGTAAALAVPEAEPAEAPAAAAAAPSQNGGAHESMGVASEAAAAPDEPVHKPAVAETKMVEPAAADVEPVVVAPAAETVAEDEAGGKEAASAAAEASPVAGKKKKKKAAAAAPAQPNPAQELAGDVSTAADVGEAAGIAAPGSTLSSTEQQEQDGAAAAAADSTASAAAAAEATAEQVVDVTAIDGRVAAADGEKEAALVDAAPATGTVAAAKALFLQSQTSGDSAAGTRTLAPLSMRGSRISSTSNGAARASSNGGLVGGSSVDDETGHIKVRELREQLSATHPNLTGGSLPPSRPDSPGREEREKGPLPLLSEHDKVNTVNVTALLATAEFKLVPGIDRVPYEELIKLRLEDGVDVTRKEEYLSDADFKMHLGVDREAFEKLPQWKKLQLKKGKMLF</sequence>
<feature type="domain" description="HP" evidence="2">
    <location>
        <begin position="385"/>
        <end position="448"/>
    </location>
</feature>
<organism evidence="3 4">
    <name type="scientific">Tetradesmus obliquus</name>
    <name type="common">Green alga</name>
    <name type="synonym">Acutodesmus obliquus</name>
    <dbReference type="NCBI Taxonomy" id="3088"/>
    <lineage>
        <taxon>Eukaryota</taxon>
        <taxon>Viridiplantae</taxon>
        <taxon>Chlorophyta</taxon>
        <taxon>core chlorophytes</taxon>
        <taxon>Chlorophyceae</taxon>
        <taxon>CS clade</taxon>
        <taxon>Sphaeropleales</taxon>
        <taxon>Scenedesmaceae</taxon>
        <taxon>Tetradesmus</taxon>
    </lineage>
</organism>
<evidence type="ECO:0000259" key="2">
    <source>
        <dbReference type="PROSITE" id="PS51089"/>
    </source>
</evidence>
<protein>
    <recommendedName>
        <fullName evidence="2">HP domain-containing protein</fullName>
    </recommendedName>
</protein>
<dbReference type="Gene3D" id="1.10.950.10">
    <property type="entry name" value="Villin headpiece domain"/>
    <property type="match status" value="1"/>
</dbReference>
<dbReference type="EMBL" id="FNXT01000984">
    <property type="protein sequence ID" value="SZX70281.1"/>
    <property type="molecule type" value="Genomic_DNA"/>
</dbReference>
<feature type="compositionally biased region" description="Basic and acidic residues" evidence="1">
    <location>
        <begin position="348"/>
        <end position="363"/>
    </location>
</feature>
<keyword evidence="4" id="KW-1185">Reference proteome</keyword>
<reference evidence="3 4" key="1">
    <citation type="submission" date="2016-10" db="EMBL/GenBank/DDBJ databases">
        <authorList>
            <person name="Cai Z."/>
        </authorList>
    </citation>
    <scope>NUCLEOTIDE SEQUENCE [LARGE SCALE GENOMIC DNA]</scope>
</reference>
<dbReference type="GO" id="GO:0007010">
    <property type="term" value="P:cytoskeleton organization"/>
    <property type="evidence" value="ECO:0007669"/>
    <property type="project" value="InterPro"/>
</dbReference>